<name>M2X309_GALSU</name>
<proteinExistence type="predicted"/>
<dbReference type="SUPFAM" id="SSF50978">
    <property type="entry name" value="WD40 repeat-like"/>
    <property type="match status" value="1"/>
</dbReference>
<dbReference type="PANTHER" id="PTHR19848:SF8">
    <property type="entry name" value="F-BOX AND WD REPEAT DOMAIN CONTAINING 7"/>
    <property type="match status" value="1"/>
</dbReference>
<organism evidence="4 5">
    <name type="scientific">Galdieria sulphuraria</name>
    <name type="common">Red alga</name>
    <dbReference type="NCBI Taxonomy" id="130081"/>
    <lineage>
        <taxon>Eukaryota</taxon>
        <taxon>Rhodophyta</taxon>
        <taxon>Bangiophyceae</taxon>
        <taxon>Galdieriales</taxon>
        <taxon>Galdieriaceae</taxon>
        <taxon>Galdieria</taxon>
    </lineage>
</organism>
<keyword evidence="2" id="KW-0677">Repeat</keyword>
<evidence type="ECO:0000256" key="1">
    <source>
        <dbReference type="ARBA" id="ARBA00022574"/>
    </source>
</evidence>
<sequence>MNLTSVLRYAPVQVSLRYQLPLPIDSHNVAGGFRLEAYRMNLLAMNKNGDQLYVAYGEHVFLFQFRERQSPVFQGELSVAPDTINMIKYAELAATGPILVAACGNPVVETGAAVIYFLDVSTASLVGEERVIFTMSCSVWGISVCERNGLIALSSNDHCISMIRICLENEWGPQNRFFIVPSACRGHQHNIPSIDFSAQGRFIASASIDETLRVWDLTTGQSVGFSEGCRIEREEDKWGWGVKWLPIDSVKIIEKDDPLYSYFFESTNTLTQPLLSNYNEEEHSATQLFRRRRQPVQIQNEQIQSIPQILLHPDCLLTDDSEQGGLMLLLQEIGLSLEDLQAMKGENRNDKLVVFTQRNFLHLLRGGDLYQLVFLPQVVPFSNSGSLMRRGMFRLNLLDYAPDLSLLAVGNQGIGTVSLCRLLRNRVGEFRIIIEDIVPQRTAMEDEQVPLAGLFFRKGNSYSKTCPYYQLILVYLDGVLQVYEVERRTETSPLDISACFI</sequence>
<evidence type="ECO:0000313" key="4">
    <source>
        <dbReference type="EMBL" id="EME30765.1"/>
    </source>
</evidence>
<accession>M2X309</accession>
<dbReference type="InterPro" id="IPR001680">
    <property type="entry name" value="WD40_rpt"/>
</dbReference>
<dbReference type="GeneID" id="17089470"/>
<reference evidence="5" key="1">
    <citation type="journal article" date="2013" name="Science">
        <title>Gene transfer from bacteria and archaea facilitated evolution of an extremophilic eukaryote.</title>
        <authorList>
            <person name="Schonknecht G."/>
            <person name="Chen W.H."/>
            <person name="Ternes C.M."/>
            <person name="Barbier G.G."/>
            <person name="Shrestha R.P."/>
            <person name="Stanke M."/>
            <person name="Brautigam A."/>
            <person name="Baker B.J."/>
            <person name="Banfield J.F."/>
            <person name="Garavito R.M."/>
            <person name="Carr K."/>
            <person name="Wilkerson C."/>
            <person name="Rensing S.A."/>
            <person name="Gagneul D."/>
            <person name="Dickenson N.E."/>
            <person name="Oesterhelt C."/>
            <person name="Lercher M.J."/>
            <person name="Weber A.P."/>
        </authorList>
    </citation>
    <scope>NUCLEOTIDE SEQUENCE [LARGE SCALE GENOMIC DNA]</scope>
    <source>
        <strain evidence="5">074W</strain>
    </source>
</reference>
<dbReference type="PROSITE" id="PS00678">
    <property type="entry name" value="WD_REPEATS_1"/>
    <property type="match status" value="1"/>
</dbReference>
<dbReference type="InterPro" id="IPR015943">
    <property type="entry name" value="WD40/YVTN_repeat-like_dom_sf"/>
</dbReference>
<dbReference type="OrthoDB" id="5591786at2759"/>
<evidence type="ECO:0000256" key="2">
    <source>
        <dbReference type="ARBA" id="ARBA00022737"/>
    </source>
</evidence>
<dbReference type="eggNOG" id="ENOG502S8QA">
    <property type="taxonomic scope" value="Eukaryota"/>
</dbReference>
<dbReference type="AlphaFoldDB" id="M2X309"/>
<keyword evidence="1 3" id="KW-0853">WD repeat</keyword>
<dbReference type="Pfam" id="PF00400">
    <property type="entry name" value="WD40"/>
    <property type="match status" value="1"/>
</dbReference>
<dbReference type="Proteomes" id="UP000030680">
    <property type="component" value="Unassembled WGS sequence"/>
</dbReference>
<gene>
    <name evidence="4" type="ORF">Gasu_20020</name>
</gene>
<dbReference type="Gene3D" id="2.130.10.10">
    <property type="entry name" value="YVTN repeat-like/Quinoprotein amine dehydrogenase"/>
    <property type="match status" value="1"/>
</dbReference>
<keyword evidence="5" id="KW-1185">Reference proteome</keyword>
<dbReference type="EMBL" id="KB454497">
    <property type="protein sequence ID" value="EME30765.1"/>
    <property type="molecule type" value="Genomic_DNA"/>
</dbReference>
<dbReference type="InterPro" id="IPR036322">
    <property type="entry name" value="WD40_repeat_dom_sf"/>
</dbReference>
<dbReference type="RefSeq" id="XP_005707285.1">
    <property type="nucleotide sequence ID" value="XM_005707228.1"/>
</dbReference>
<dbReference type="PANTHER" id="PTHR19848">
    <property type="entry name" value="WD40 REPEAT PROTEIN"/>
    <property type="match status" value="1"/>
</dbReference>
<dbReference type="PROSITE" id="PS50294">
    <property type="entry name" value="WD_REPEATS_REGION"/>
    <property type="match status" value="1"/>
</dbReference>
<protein>
    <submittedName>
        <fullName evidence="4">Uncharacterized protein</fullName>
    </submittedName>
</protein>
<dbReference type="PROSITE" id="PS50082">
    <property type="entry name" value="WD_REPEATS_2"/>
    <property type="match status" value="1"/>
</dbReference>
<feature type="repeat" description="WD" evidence="3">
    <location>
        <begin position="184"/>
        <end position="225"/>
    </location>
</feature>
<evidence type="ECO:0000256" key="3">
    <source>
        <dbReference type="PROSITE-ProRule" id="PRU00221"/>
    </source>
</evidence>
<dbReference type="SMART" id="SM00320">
    <property type="entry name" value="WD40"/>
    <property type="match status" value="2"/>
</dbReference>
<dbReference type="InterPro" id="IPR019775">
    <property type="entry name" value="WD40_repeat_CS"/>
</dbReference>
<dbReference type="Gramene" id="EME30765">
    <property type="protein sequence ID" value="EME30765"/>
    <property type="gene ID" value="Gasu_20020"/>
</dbReference>
<dbReference type="OMA" id="ISMIRIC"/>
<evidence type="ECO:0000313" key="5">
    <source>
        <dbReference type="Proteomes" id="UP000030680"/>
    </source>
</evidence>